<dbReference type="EMBL" id="JBJJXI010000136">
    <property type="protein sequence ID" value="KAL3387950.1"/>
    <property type="molecule type" value="Genomic_DNA"/>
</dbReference>
<keyword evidence="2" id="KW-1185">Reference proteome</keyword>
<protein>
    <submittedName>
        <fullName evidence="1">Uncharacterized protein</fullName>
    </submittedName>
</protein>
<dbReference type="Proteomes" id="UP001627154">
    <property type="component" value="Unassembled WGS sequence"/>
</dbReference>
<evidence type="ECO:0000313" key="2">
    <source>
        <dbReference type="Proteomes" id="UP001627154"/>
    </source>
</evidence>
<evidence type="ECO:0000313" key="1">
    <source>
        <dbReference type="EMBL" id="KAL3387950.1"/>
    </source>
</evidence>
<proteinExistence type="predicted"/>
<organism evidence="1 2">
    <name type="scientific">Trichogramma kaykai</name>
    <dbReference type="NCBI Taxonomy" id="54128"/>
    <lineage>
        <taxon>Eukaryota</taxon>
        <taxon>Metazoa</taxon>
        <taxon>Ecdysozoa</taxon>
        <taxon>Arthropoda</taxon>
        <taxon>Hexapoda</taxon>
        <taxon>Insecta</taxon>
        <taxon>Pterygota</taxon>
        <taxon>Neoptera</taxon>
        <taxon>Endopterygota</taxon>
        <taxon>Hymenoptera</taxon>
        <taxon>Apocrita</taxon>
        <taxon>Proctotrupomorpha</taxon>
        <taxon>Chalcidoidea</taxon>
        <taxon>Trichogrammatidae</taxon>
        <taxon>Trichogramma</taxon>
    </lineage>
</organism>
<reference evidence="1 2" key="1">
    <citation type="journal article" date="2024" name="bioRxiv">
        <title>A reference genome for Trichogramma kaykai: A tiny desert-dwelling parasitoid wasp with competing sex-ratio distorters.</title>
        <authorList>
            <person name="Culotta J."/>
            <person name="Lindsey A.R."/>
        </authorList>
    </citation>
    <scope>NUCLEOTIDE SEQUENCE [LARGE SCALE GENOMIC DNA]</scope>
    <source>
        <strain evidence="1 2">KSX58</strain>
    </source>
</reference>
<gene>
    <name evidence="1" type="ORF">TKK_017028</name>
</gene>
<sequence length="67" mass="7731">MQIFTKMIHADSTWNQCTFLFTCRNIQSVPIELQHQGRVHFFRTSMVTVTTSGEVIELIGHFQSVDS</sequence>
<comment type="caution">
    <text evidence="1">The sequence shown here is derived from an EMBL/GenBank/DDBJ whole genome shotgun (WGS) entry which is preliminary data.</text>
</comment>
<name>A0ABD2W4E1_9HYME</name>
<dbReference type="AlphaFoldDB" id="A0ABD2W4E1"/>
<accession>A0ABD2W4E1</accession>